<name>A0A8R2R3K7_BOMMO</name>
<sequence length="106" mass="11414">MVLIANGGQRTSSGALAHFLAAYSPAELSLARSDYLRPPGSPPRLHPRSALSLRADSADVPSPYRVAYSSTHTLRRQPRALSPPTPPSPCDCLPLEPIPPPELFDF</sequence>
<dbReference type="EnsemblMetazoa" id="XM_038019853.1">
    <property type="protein sequence ID" value="XP_037875781.1"/>
    <property type="gene ID" value="LOC119630433"/>
</dbReference>
<protein>
    <submittedName>
        <fullName evidence="2">Uncharacterized protein</fullName>
    </submittedName>
</protein>
<evidence type="ECO:0000313" key="2">
    <source>
        <dbReference type="EnsemblMetazoa" id="XP_037875781.1"/>
    </source>
</evidence>
<organism evidence="2 3">
    <name type="scientific">Bombyx mori</name>
    <name type="common">Silk moth</name>
    <dbReference type="NCBI Taxonomy" id="7091"/>
    <lineage>
        <taxon>Eukaryota</taxon>
        <taxon>Metazoa</taxon>
        <taxon>Ecdysozoa</taxon>
        <taxon>Arthropoda</taxon>
        <taxon>Hexapoda</taxon>
        <taxon>Insecta</taxon>
        <taxon>Pterygota</taxon>
        <taxon>Neoptera</taxon>
        <taxon>Endopterygota</taxon>
        <taxon>Lepidoptera</taxon>
        <taxon>Glossata</taxon>
        <taxon>Ditrysia</taxon>
        <taxon>Bombycoidea</taxon>
        <taxon>Bombycidae</taxon>
        <taxon>Bombycinae</taxon>
        <taxon>Bombyx</taxon>
    </lineage>
</organism>
<keyword evidence="3" id="KW-1185">Reference proteome</keyword>
<accession>A0A8R2R3K7</accession>
<evidence type="ECO:0000256" key="1">
    <source>
        <dbReference type="SAM" id="MobiDB-lite"/>
    </source>
</evidence>
<dbReference type="Proteomes" id="UP000005204">
    <property type="component" value="Unassembled WGS sequence"/>
</dbReference>
<proteinExistence type="predicted"/>
<feature type="region of interest" description="Disordered" evidence="1">
    <location>
        <begin position="34"/>
        <end position="106"/>
    </location>
</feature>
<dbReference type="AlphaFoldDB" id="A0A8R2R3K7"/>
<feature type="compositionally biased region" description="Pro residues" evidence="1">
    <location>
        <begin position="96"/>
        <end position="106"/>
    </location>
</feature>
<reference evidence="2" key="2">
    <citation type="submission" date="2022-06" db="UniProtKB">
        <authorList>
            <consortium name="EnsemblMetazoa"/>
        </authorList>
    </citation>
    <scope>IDENTIFICATION</scope>
    <source>
        <strain evidence="2">p50T (Dazao)</strain>
    </source>
</reference>
<evidence type="ECO:0000313" key="3">
    <source>
        <dbReference type="Proteomes" id="UP000005204"/>
    </source>
</evidence>
<reference evidence="3" key="1">
    <citation type="journal article" date="2008" name="Insect Biochem. Mol. Biol.">
        <title>The genome of a lepidopteran model insect, the silkworm Bombyx mori.</title>
        <authorList>
            <consortium name="International Silkworm Genome Consortium"/>
        </authorList>
    </citation>
    <scope>NUCLEOTIDE SEQUENCE [LARGE SCALE GENOMIC DNA]</scope>
    <source>
        <strain evidence="3">p50T</strain>
    </source>
</reference>